<sequence>MNEIAALTALTARSSGHLYRSHIDRSKGTDQEGKSDQEVGSNQIWKDRISRYLNDCRSQVYNC</sequence>
<accession>A0A101M232</accession>
<geneLocation type="mitochondrion" evidence="2"/>
<comment type="caution">
    <text evidence="2">The sequence shown here is derived from an EMBL/GenBank/DDBJ whole genome shotgun (WGS) entry which is preliminary data.</text>
</comment>
<feature type="region of interest" description="Disordered" evidence="1">
    <location>
        <begin position="20"/>
        <end position="41"/>
    </location>
</feature>
<name>A0A101M232_PICGL</name>
<evidence type="ECO:0000256" key="1">
    <source>
        <dbReference type="SAM" id="MobiDB-lite"/>
    </source>
</evidence>
<organism evidence="2">
    <name type="scientific">Picea glauca</name>
    <name type="common">White spruce</name>
    <name type="synonym">Pinus glauca</name>
    <dbReference type="NCBI Taxonomy" id="3330"/>
    <lineage>
        <taxon>Eukaryota</taxon>
        <taxon>Viridiplantae</taxon>
        <taxon>Streptophyta</taxon>
        <taxon>Embryophyta</taxon>
        <taxon>Tracheophyta</taxon>
        <taxon>Spermatophyta</taxon>
        <taxon>Pinopsida</taxon>
        <taxon>Pinidae</taxon>
        <taxon>Conifers I</taxon>
        <taxon>Pinales</taxon>
        <taxon>Pinaceae</taxon>
        <taxon>Picea</taxon>
    </lineage>
</organism>
<protein>
    <submittedName>
        <fullName evidence="2">Uncharacterized protein</fullName>
    </submittedName>
</protein>
<keyword evidence="2" id="KW-0496">Mitochondrion</keyword>
<gene>
    <name evidence="2" type="ORF">ABT39_MTgene2865</name>
</gene>
<feature type="compositionally biased region" description="Basic and acidic residues" evidence="1">
    <location>
        <begin position="21"/>
        <end position="37"/>
    </location>
</feature>
<dbReference type="EMBL" id="LKAM01000002">
    <property type="protein sequence ID" value="KUM49639.1"/>
    <property type="molecule type" value="Genomic_DNA"/>
</dbReference>
<dbReference type="AlphaFoldDB" id="A0A101M232"/>
<proteinExistence type="predicted"/>
<reference evidence="2" key="1">
    <citation type="journal article" date="2015" name="Genome Biol. Evol.">
        <title>Organellar Genomes of White Spruce (Picea glauca): Assembly and Annotation.</title>
        <authorList>
            <person name="Jackman S.D."/>
            <person name="Warren R.L."/>
            <person name="Gibb E.A."/>
            <person name="Vandervalk B.P."/>
            <person name="Mohamadi H."/>
            <person name="Chu J."/>
            <person name="Raymond A."/>
            <person name="Pleasance S."/>
            <person name="Coope R."/>
            <person name="Wildung M.R."/>
            <person name="Ritland C.E."/>
            <person name="Bousquet J."/>
            <person name="Jones S.J."/>
            <person name="Bohlmann J."/>
            <person name="Birol I."/>
        </authorList>
    </citation>
    <scope>NUCLEOTIDE SEQUENCE [LARGE SCALE GENOMIC DNA]</scope>
    <source>
        <tissue evidence="2">Flushing bud</tissue>
    </source>
</reference>
<evidence type="ECO:0000313" key="2">
    <source>
        <dbReference type="EMBL" id="KUM49639.1"/>
    </source>
</evidence>